<evidence type="ECO:0000313" key="5">
    <source>
        <dbReference type="EMBL" id="ATY32941.1"/>
    </source>
</evidence>
<dbReference type="Pfam" id="PF00132">
    <property type="entry name" value="Hexapep"/>
    <property type="match status" value="1"/>
</dbReference>
<dbReference type="InterPro" id="IPR018357">
    <property type="entry name" value="Hexapep_transf_CS"/>
</dbReference>
<evidence type="ECO:0000256" key="1">
    <source>
        <dbReference type="ARBA" id="ARBA00007274"/>
    </source>
</evidence>
<organism evidence="5 6">
    <name type="scientific">Sphingomonas psychrotolerans</name>
    <dbReference type="NCBI Taxonomy" id="1327635"/>
    <lineage>
        <taxon>Bacteria</taxon>
        <taxon>Pseudomonadati</taxon>
        <taxon>Pseudomonadota</taxon>
        <taxon>Alphaproteobacteria</taxon>
        <taxon>Sphingomonadales</taxon>
        <taxon>Sphingomonadaceae</taxon>
        <taxon>Sphingomonas</taxon>
    </lineage>
</organism>
<gene>
    <name evidence="5" type="ORF">CVN68_13995</name>
</gene>
<dbReference type="InterPro" id="IPR011004">
    <property type="entry name" value="Trimer_LpxA-like_sf"/>
</dbReference>
<dbReference type="InterPro" id="IPR050179">
    <property type="entry name" value="Trans_hexapeptide_repeat"/>
</dbReference>
<dbReference type="CDD" id="cd03349">
    <property type="entry name" value="LbH_XAT"/>
    <property type="match status" value="1"/>
</dbReference>
<protein>
    <recommendedName>
        <fullName evidence="7">CatB-related O-acetyltransferase</fullName>
    </recommendedName>
</protein>
<evidence type="ECO:0000256" key="4">
    <source>
        <dbReference type="ARBA" id="ARBA00023315"/>
    </source>
</evidence>
<dbReference type="KEGG" id="sphc:CVN68_13995"/>
<evidence type="ECO:0000256" key="3">
    <source>
        <dbReference type="ARBA" id="ARBA00022737"/>
    </source>
</evidence>
<dbReference type="InterPro" id="IPR001451">
    <property type="entry name" value="Hexapep"/>
</dbReference>
<evidence type="ECO:0000256" key="2">
    <source>
        <dbReference type="ARBA" id="ARBA00022679"/>
    </source>
</evidence>
<keyword evidence="4" id="KW-0012">Acyltransferase</keyword>
<evidence type="ECO:0000313" key="6">
    <source>
        <dbReference type="Proteomes" id="UP000229081"/>
    </source>
</evidence>
<dbReference type="Proteomes" id="UP000229081">
    <property type="component" value="Chromosome"/>
</dbReference>
<keyword evidence="6" id="KW-1185">Reference proteome</keyword>
<keyword evidence="2" id="KW-0808">Transferase</keyword>
<dbReference type="PANTHER" id="PTHR43300">
    <property type="entry name" value="ACETYLTRANSFERASE"/>
    <property type="match status" value="1"/>
</dbReference>
<sequence length="384" mass="42100">MIIGIRTMTAHQELPATNEAPASTLDHNGIIDIIVPDLSDELDHPELWPVFHQFLDHFPDLAIPVAIRLNAEREPQAEAALTTILALCYGAMGKAEAGVREIDKLSAKRPSALLTGARGHLLSMVAASDIAGPDYEACWSPAVEAILRREKIYLAHEWLVEGVFAPGTTVRVPGAWRPERFASMPRGGFANFGAFTYCQSPGLILPFEAGRYCSIALGTRVMGPTHPSDWVSSHFWPWRWHMNELAKNEFGREVPIRHFQTDLGTVRIGNDVWIGQDVLIKGGITIGDGAIVAAGSVVSKDVPPYAIVGGVPARTIRMRFDDETVERLLASRWWDYNYVDFASLDPTDPNRFLDGLEPMIASGAIQSFDPGRVSVAALLRAELG</sequence>
<dbReference type="PANTHER" id="PTHR43300:SF11">
    <property type="entry name" value="ACETYLTRANSFERASE RV3034C-RELATED"/>
    <property type="match status" value="1"/>
</dbReference>
<dbReference type="AlphaFoldDB" id="A0A2K8MNJ1"/>
<dbReference type="SUPFAM" id="SSF51161">
    <property type="entry name" value="Trimeric LpxA-like enzymes"/>
    <property type="match status" value="1"/>
</dbReference>
<proteinExistence type="inferred from homology"/>
<comment type="similarity">
    <text evidence="1">Belongs to the transferase hexapeptide repeat family.</text>
</comment>
<dbReference type="GO" id="GO:0016746">
    <property type="term" value="F:acyltransferase activity"/>
    <property type="evidence" value="ECO:0007669"/>
    <property type="project" value="UniProtKB-KW"/>
</dbReference>
<reference evidence="5 6" key="1">
    <citation type="submission" date="2017-11" db="EMBL/GenBank/DDBJ databases">
        <title>Complete genome sequence of Sphingomonas sp. Strain Cra20, a psychrotolerant potential plant growth promoting rhizobacteria.</title>
        <authorList>
            <person name="Luo Y."/>
        </authorList>
    </citation>
    <scope>NUCLEOTIDE SEQUENCE [LARGE SCALE GENOMIC DNA]</scope>
    <source>
        <strain evidence="5 6">Cra20</strain>
    </source>
</reference>
<accession>A0A2K8MNJ1</accession>
<dbReference type="EMBL" id="CP024923">
    <property type="protein sequence ID" value="ATY32941.1"/>
    <property type="molecule type" value="Genomic_DNA"/>
</dbReference>
<evidence type="ECO:0008006" key="7">
    <source>
        <dbReference type="Google" id="ProtNLM"/>
    </source>
</evidence>
<keyword evidence="3" id="KW-0677">Repeat</keyword>
<dbReference type="PROSITE" id="PS00101">
    <property type="entry name" value="HEXAPEP_TRANSFERASES"/>
    <property type="match status" value="1"/>
</dbReference>
<dbReference type="Gene3D" id="2.160.10.10">
    <property type="entry name" value="Hexapeptide repeat proteins"/>
    <property type="match status" value="1"/>
</dbReference>
<name>A0A2K8MNJ1_9SPHN</name>